<reference evidence="4" key="2">
    <citation type="submission" date="2025-08" db="UniProtKB">
        <authorList>
            <consortium name="RefSeq"/>
        </authorList>
    </citation>
    <scope>IDENTIFICATION</scope>
    <source>
        <tissue evidence="4">Leaf</tissue>
    </source>
</reference>
<sequence length="240" mass="26810">MIMEGELYEKPSKGANVLVVSYPLQGHINPMLQFSKRLASKGLKVAVITTTSVSANQPSNTDSSSSTLEFVRVYDGFEDEPDKVDVEAYLNRLRDSLCKSLFGLLDYYKQNSMNLYPTPNMVIYDAIMPWVLQVVKKCGLQGAPFFTQSCVVNTIYYHAYKGHLNTPKYGSDHVSLPSVGSLLRGHDLPTFVSTPALYPVALVKVLFDQFSNLEEVDCLFVNTMDMLENEALYYGTEGVQ</sequence>
<dbReference type="PANTHER" id="PTHR11926">
    <property type="entry name" value="GLUCOSYL/GLUCURONOSYL TRANSFERASES"/>
    <property type="match status" value="1"/>
</dbReference>
<evidence type="ECO:0000256" key="1">
    <source>
        <dbReference type="ARBA" id="ARBA00009995"/>
    </source>
</evidence>
<feature type="domain" description="Glycosyltransferase N-terminal" evidence="2">
    <location>
        <begin position="17"/>
        <end position="52"/>
    </location>
</feature>
<dbReference type="PANTHER" id="PTHR11926:SF1560">
    <property type="entry name" value="UDP-GLYCOSYLTRANSFERASE 74E1-RELATED"/>
    <property type="match status" value="1"/>
</dbReference>
<gene>
    <name evidence="4" type="primary">LOC130469940</name>
</gene>
<protein>
    <submittedName>
        <fullName evidence="4">Mogroside IE synthase</fullName>
    </submittedName>
</protein>
<dbReference type="Proteomes" id="UP000813463">
    <property type="component" value="Chromosome 3"/>
</dbReference>
<dbReference type="SUPFAM" id="SSF53756">
    <property type="entry name" value="UDP-Glycosyltransferase/glycogen phosphorylase"/>
    <property type="match status" value="1"/>
</dbReference>
<organism evidence="3 4">
    <name type="scientific">Spinacia oleracea</name>
    <name type="common">Spinach</name>
    <dbReference type="NCBI Taxonomy" id="3562"/>
    <lineage>
        <taxon>Eukaryota</taxon>
        <taxon>Viridiplantae</taxon>
        <taxon>Streptophyta</taxon>
        <taxon>Embryophyta</taxon>
        <taxon>Tracheophyta</taxon>
        <taxon>Spermatophyta</taxon>
        <taxon>Magnoliopsida</taxon>
        <taxon>eudicotyledons</taxon>
        <taxon>Gunneridae</taxon>
        <taxon>Pentapetalae</taxon>
        <taxon>Caryophyllales</taxon>
        <taxon>Chenopodiaceae</taxon>
        <taxon>Chenopodioideae</taxon>
        <taxon>Anserineae</taxon>
        <taxon>Spinacia</taxon>
    </lineage>
</organism>
<dbReference type="Gene3D" id="3.40.50.2000">
    <property type="entry name" value="Glycogen Phosphorylase B"/>
    <property type="match status" value="1"/>
</dbReference>
<name>A0ABM3RIK6_SPIOL</name>
<keyword evidence="3" id="KW-1185">Reference proteome</keyword>
<dbReference type="InterPro" id="IPR058980">
    <property type="entry name" value="Glyco_transf_N"/>
</dbReference>
<reference evidence="3" key="1">
    <citation type="journal article" date="2021" name="Nat. Commun.">
        <title>Genomic analyses provide insights into spinach domestication and the genetic basis of agronomic traits.</title>
        <authorList>
            <person name="Cai X."/>
            <person name="Sun X."/>
            <person name="Xu C."/>
            <person name="Sun H."/>
            <person name="Wang X."/>
            <person name="Ge C."/>
            <person name="Zhang Z."/>
            <person name="Wang Q."/>
            <person name="Fei Z."/>
            <person name="Jiao C."/>
            <person name="Wang Q."/>
        </authorList>
    </citation>
    <scope>NUCLEOTIDE SEQUENCE [LARGE SCALE GENOMIC DNA]</scope>
    <source>
        <strain evidence="3">cv. Varoflay</strain>
    </source>
</reference>
<accession>A0ABM3RIK6</accession>
<evidence type="ECO:0000259" key="2">
    <source>
        <dbReference type="Pfam" id="PF26168"/>
    </source>
</evidence>
<dbReference type="GeneID" id="130469940"/>
<dbReference type="Pfam" id="PF26168">
    <property type="entry name" value="Glyco_transf_N"/>
    <property type="match status" value="1"/>
</dbReference>
<comment type="similarity">
    <text evidence="1">Belongs to the UDP-glycosyltransferase family.</text>
</comment>
<proteinExistence type="inferred from homology"/>
<dbReference type="RefSeq" id="XP_056695453.1">
    <property type="nucleotide sequence ID" value="XM_056839475.1"/>
</dbReference>
<evidence type="ECO:0000313" key="3">
    <source>
        <dbReference type="Proteomes" id="UP000813463"/>
    </source>
</evidence>
<evidence type="ECO:0000313" key="4">
    <source>
        <dbReference type="RefSeq" id="XP_056695453.1"/>
    </source>
</evidence>